<evidence type="ECO:0000256" key="8">
    <source>
        <dbReference type="SAM" id="Phobius"/>
    </source>
</evidence>
<evidence type="ECO:0000256" key="6">
    <source>
        <dbReference type="ARBA" id="ARBA00022989"/>
    </source>
</evidence>
<organism evidence="9 10">
    <name type="scientific">Caldalkalibacillus horti</name>
    <dbReference type="NCBI Taxonomy" id="77523"/>
    <lineage>
        <taxon>Bacteria</taxon>
        <taxon>Bacillati</taxon>
        <taxon>Bacillota</taxon>
        <taxon>Bacilli</taxon>
        <taxon>Bacillales</taxon>
        <taxon>Bacillaceae</taxon>
        <taxon>Caldalkalibacillus</taxon>
    </lineage>
</organism>
<feature type="transmembrane region" description="Helical" evidence="8">
    <location>
        <begin position="6"/>
        <end position="24"/>
    </location>
</feature>
<keyword evidence="3" id="KW-1003">Cell membrane</keyword>
<evidence type="ECO:0000256" key="2">
    <source>
        <dbReference type="ARBA" id="ARBA00007776"/>
    </source>
</evidence>
<evidence type="ECO:0000256" key="3">
    <source>
        <dbReference type="ARBA" id="ARBA00022475"/>
    </source>
</evidence>
<keyword evidence="7 8" id="KW-0472">Membrane</keyword>
<evidence type="ECO:0000313" key="10">
    <source>
        <dbReference type="Proteomes" id="UP001235840"/>
    </source>
</evidence>
<evidence type="ECO:0000256" key="1">
    <source>
        <dbReference type="ARBA" id="ARBA00004651"/>
    </source>
</evidence>
<evidence type="ECO:0000313" key="9">
    <source>
        <dbReference type="EMBL" id="MDQ0164288.1"/>
    </source>
</evidence>
<sequence length="172" mass="19567">MTHFLFILTSFILFVIEGTVVQVFSPDRWGIPILMIPRFVVVLLIFSALFLGRLQGLFMGLLFGLLYDVVYGGVIGIYGFSMALVGYFSGLTFKVFQQSLLLILLTIAACLVLHEFIVYGLLMLIGYVQMETQVFFFQKVIPTLILNMIFATLVSYPLRTILVQMKQEEEKL</sequence>
<reference evidence="9 10" key="1">
    <citation type="submission" date="2023-07" db="EMBL/GenBank/DDBJ databases">
        <title>Genomic Encyclopedia of Type Strains, Phase IV (KMG-IV): sequencing the most valuable type-strain genomes for metagenomic binning, comparative biology and taxonomic classification.</title>
        <authorList>
            <person name="Goeker M."/>
        </authorList>
    </citation>
    <scope>NUCLEOTIDE SEQUENCE [LARGE SCALE GENOMIC DNA]</scope>
    <source>
        <strain evidence="9 10">DSM 12751</strain>
    </source>
</reference>
<protein>
    <submittedName>
        <fullName evidence="9">Rod shape-determining protein MreD</fullName>
    </submittedName>
</protein>
<dbReference type="EMBL" id="JAUSTY010000001">
    <property type="protein sequence ID" value="MDQ0164288.1"/>
    <property type="molecule type" value="Genomic_DNA"/>
</dbReference>
<dbReference type="InterPro" id="IPR007227">
    <property type="entry name" value="Cell_shape_determining_MreD"/>
</dbReference>
<keyword evidence="4 8" id="KW-0812">Transmembrane</keyword>
<keyword evidence="10" id="KW-1185">Reference proteome</keyword>
<gene>
    <name evidence="9" type="ORF">J2S11_000187</name>
</gene>
<name>A0ABT9VTG9_9BACI</name>
<feature type="transmembrane region" description="Helical" evidence="8">
    <location>
        <begin position="36"/>
        <end position="63"/>
    </location>
</feature>
<comment type="caution">
    <text evidence="9">The sequence shown here is derived from an EMBL/GenBank/DDBJ whole genome shotgun (WGS) entry which is preliminary data.</text>
</comment>
<dbReference type="RefSeq" id="WP_307389679.1">
    <property type="nucleotide sequence ID" value="NZ_BAAADK010000009.1"/>
</dbReference>
<comment type="similarity">
    <text evidence="2">Belongs to the MreD family.</text>
</comment>
<keyword evidence="5" id="KW-0133">Cell shape</keyword>
<dbReference type="NCBIfam" id="TIGR03426">
    <property type="entry name" value="shape_MreD"/>
    <property type="match status" value="1"/>
</dbReference>
<comment type="subcellular location">
    <subcellularLocation>
        <location evidence="1">Cell membrane</location>
        <topology evidence="1">Multi-pass membrane protein</topology>
    </subcellularLocation>
</comment>
<dbReference type="Pfam" id="PF04093">
    <property type="entry name" value="MreD"/>
    <property type="match status" value="1"/>
</dbReference>
<evidence type="ECO:0000256" key="7">
    <source>
        <dbReference type="ARBA" id="ARBA00023136"/>
    </source>
</evidence>
<evidence type="ECO:0000256" key="4">
    <source>
        <dbReference type="ARBA" id="ARBA00022692"/>
    </source>
</evidence>
<accession>A0ABT9VTG9</accession>
<feature type="transmembrane region" description="Helical" evidence="8">
    <location>
        <begin position="100"/>
        <end position="128"/>
    </location>
</feature>
<keyword evidence="6 8" id="KW-1133">Transmembrane helix</keyword>
<evidence type="ECO:0000256" key="5">
    <source>
        <dbReference type="ARBA" id="ARBA00022960"/>
    </source>
</evidence>
<dbReference type="Proteomes" id="UP001235840">
    <property type="component" value="Unassembled WGS sequence"/>
</dbReference>
<proteinExistence type="inferred from homology"/>
<feature type="transmembrane region" description="Helical" evidence="8">
    <location>
        <begin position="140"/>
        <end position="158"/>
    </location>
</feature>
<feature type="transmembrane region" description="Helical" evidence="8">
    <location>
        <begin position="69"/>
        <end position="88"/>
    </location>
</feature>